<accession>A0A0B1TR45</accession>
<dbReference type="AlphaFoldDB" id="A0A0B1TR45"/>
<feature type="transmembrane region" description="Helical" evidence="7">
    <location>
        <begin position="191"/>
        <end position="208"/>
    </location>
</feature>
<reference evidence="8 9" key="1">
    <citation type="submission" date="2014-03" db="EMBL/GenBank/DDBJ databases">
        <title>Draft genome of the hookworm Oesophagostomum dentatum.</title>
        <authorList>
            <person name="Mitreva M."/>
        </authorList>
    </citation>
    <scope>NUCLEOTIDE SEQUENCE [LARGE SCALE GENOMIC DNA]</scope>
    <source>
        <strain evidence="8 9">OD-Hann</strain>
    </source>
</reference>
<dbReference type="CDD" id="cd03127">
    <property type="entry name" value="tetraspanin_LEL"/>
    <property type="match status" value="1"/>
</dbReference>
<keyword evidence="5 7" id="KW-0472">Membrane</keyword>
<dbReference type="PANTHER" id="PTHR19282:SF534">
    <property type="entry name" value="TETRASPANIN FAMILY-RELATED"/>
    <property type="match status" value="1"/>
</dbReference>
<feature type="disulfide bond" evidence="6">
    <location>
        <begin position="149"/>
        <end position="179"/>
    </location>
</feature>
<keyword evidence="6" id="KW-1015">Disulfide bond</keyword>
<keyword evidence="4 7" id="KW-1133">Transmembrane helix</keyword>
<dbReference type="InterPro" id="IPR018503">
    <property type="entry name" value="Tetraspanin_CS"/>
</dbReference>
<feature type="disulfide bond" evidence="6">
    <location>
        <begin position="150"/>
        <end position="168"/>
    </location>
</feature>
<evidence type="ECO:0000256" key="5">
    <source>
        <dbReference type="ARBA" id="ARBA00023136"/>
    </source>
</evidence>
<evidence type="ECO:0000256" key="2">
    <source>
        <dbReference type="ARBA" id="ARBA00006840"/>
    </source>
</evidence>
<dbReference type="GO" id="GO:0005886">
    <property type="term" value="C:plasma membrane"/>
    <property type="evidence" value="ECO:0007669"/>
    <property type="project" value="TreeGrafter"/>
</dbReference>
<keyword evidence="3 7" id="KW-0812">Transmembrane</keyword>
<dbReference type="PIRSF" id="PIRSF002419">
    <property type="entry name" value="Tetraspanin"/>
    <property type="match status" value="1"/>
</dbReference>
<dbReference type="EMBL" id="KN549208">
    <property type="protein sequence ID" value="KHJ99714.1"/>
    <property type="molecule type" value="Genomic_DNA"/>
</dbReference>
<sequence length="219" mass="24396">MKENKLCLTAASTKLLGAALVGLSLWLRFDNGFLAKVISSIKIDVNNLPLESFYLILYIIIGFGAVLLILGFLGCCGSACEVICAIGLYFFFVLVLFIAEIVGIVLYFVNKSSLRDNFVNLWRNELVNKYTTSQAIRDTLDNIQSQLRCCGASGCSDYIQYGSYPASCQCYNNQTQIGCATYIFQMLEGNLIYVIVVAAIVLLVEISQEDMRKRPKRKL</sequence>
<gene>
    <name evidence="8" type="ORF">OESDEN_00321</name>
</gene>
<dbReference type="InterPro" id="IPR018499">
    <property type="entry name" value="Tetraspanin/Peripherin"/>
</dbReference>
<organism evidence="8 9">
    <name type="scientific">Oesophagostomum dentatum</name>
    <name type="common">Nodular worm</name>
    <dbReference type="NCBI Taxonomy" id="61180"/>
    <lineage>
        <taxon>Eukaryota</taxon>
        <taxon>Metazoa</taxon>
        <taxon>Ecdysozoa</taxon>
        <taxon>Nematoda</taxon>
        <taxon>Chromadorea</taxon>
        <taxon>Rhabditida</taxon>
        <taxon>Rhabditina</taxon>
        <taxon>Rhabditomorpha</taxon>
        <taxon>Strongyloidea</taxon>
        <taxon>Strongylidae</taxon>
        <taxon>Oesophagostomum</taxon>
    </lineage>
</organism>
<evidence type="ECO:0000313" key="8">
    <source>
        <dbReference type="EMBL" id="KHJ99714.1"/>
    </source>
</evidence>
<dbReference type="InterPro" id="IPR008952">
    <property type="entry name" value="Tetraspanin_EC2_sf"/>
</dbReference>
<dbReference type="SUPFAM" id="SSF48652">
    <property type="entry name" value="Tetraspanin"/>
    <property type="match status" value="1"/>
</dbReference>
<keyword evidence="9" id="KW-1185">Reference proteome</keyword>
<dbReference type="PROSITE" id="PS00421">
    <property type="entry name" value="TM4_1"/>
    <property type="match status" value="1"/>
</dbReference>
<evidence type="ECO:0000256" key="1">
    <source>
        <dbReference type="ARBA" id="ARBA00004141"/>
    </source>
</evidence>
<evidence type="ECO:0000313" key="9">
    <source>
        <dbReference type="Proteomes" id="UP000053660"/>
    </source>
</evidence>
<comment type="subcellular location">
    <subcellularLocation>
        <location evidence="1 7">Membrane</location>
        <topology evidence="1 7">Multi-pass membrane protein</topology>
    </subcellularLocation>
</comment>
<proteinExistence type="inferred from homology"/>
<dbReference type="InterPro" id="IPR000301">
    <property type="entry name" value="Tetraspanin_animals"/>
</dbReference>
<dbReference type="OrthoDB" id="5870230at2759"/>
<dbReference type="Pfam" id="PF00335">
    <property type="entry name" value="Tetraspanin"/>
    <property type="match status" value="1"/>
</dbReference>
<dbReference type="Gene3D" id="1.10.1450.10">
    <property type="entry name" value="Tetraspanin"/>
    <property type="match status" value="1"/>
</dbReference>
<evidence type="ECO:0000256" key="7">
    <source>
        <dbReference type="RuleBase" id="RU361218"/>
    </source>
</evidence>
<dbReference type="Proteomes" id="UP000053660">
    <property type="component" value="Unassembled WGS sequence"/>
</dbReference>
<evidence type="ECO:0000256" key="6">
    <source>
        <dbReference type="PIRSR" id="PIRSR002419-1"/>
    </source>
</evidence>
<evidence type="ECO:0000256" key="3">
    <source>
        <dbReference type="ARBA" id="ARBA00022692"/>
    </source>
</evidence>
<comment type="similarity">
    <text evidence="2 7">Belongs to the tetraspanin (TM4SF) family.</text>
</comment>
<evidence type="ECO:0000256" key="4">
    <source>
        <dbReference type="ARBA" id="ARBA00022989"/>
    </source>
</evidence>
<feature type="transmembrane region" description="Helical" evidence="7">
    <location>
        <begin position="53"/>
        <end position="76"/>
    </location>
</feature>
<name>A0A0B1TR45_OESDE</name>
<protein>
    <recommendedName>
        <fullName evidence="7">Tetraspanin</fullName>
    </recommendedName>
</protein>
<dbReference type="PRINTS" id="PR00259">
    <property type="entry name" value="TMFOUR"/>
</dbReference>
<feature type="transmembrane region" description="Helical" evidence="7">
    <location>
        <begin position="7"/>
        <end position="27"/>
    </location>
</feature>
<dbReference type="PANTHER" id="PTHR19282">
    <property type="entry name" value="TETRASPANIN"/>
    <property type="match status" value="1"/>
</dbReference>
<feature type="transmembrane region" description="Helical" evidence="7">
    <location>
        <begin position="88"/>
        <end position="109"/>
    </location>
</feature>